<feature type="region of interest" description="Disordered" evidence="2">
    <location>
        <begin position="221"/>
        <end position="245"/>
    </location>
</feature>
<comment type="caution">
    <text evidence="4">The sequence shown here is derived from an EMBL/GenBank/DDBJ whole genome shotgun (WGS) entry which is preliminary data.</text>
</comment>
<evidence type="ECO:0000256" key="3">
    <source>
        <dbReference type="SAM" id="Phobius"/>
    </source>
</evidence>
<name>A0A2D0NCC3_FLAN2</name>
<feature type="transmembrane region" description="Helical" evidence="3">
    <location>
        <begin position="191"/>
        <end position="213"/>
    </location>
</feature>
<dbReference type="AlphaFoldDB" id="A0A2D0NCC3"/>
<sequence length="245" mass="27820">MNLIEFSFYTLTVFLLILFFYQRNSSYKRLSPLQYFIILAFMFLHGTITVSEKMINDDPKISLINAEIASIEDELRYWGQDPLFKKDGIALLKMTSNTRRYTNKLLLDSTVIIDKSSSENLTKGIKALSDTSLVYIVVGESSSKYKIKTIKKAALHNRIDHLEERIKNLEGKLAEVKQSTNGGKKDTPFKVIAFVLVSIVALVLGAVANVFNIRKSIREEKERRLEASRSNPKQDDPPLEIGPLS</sequence>
<reference evidence="4 5" key="1">
    <citation type="submission" date="2017-10" db="EMBL/GenBank/DDBJ databases">
        <title>The draft genome sequence of Lewinella nigricans NBRC 102662.</title>
        <authorList>
            <person name="Wang K."/>
        </authorList>
    </citation>
    <scope>NUCLEOTIDE SEQUENCE [LARGE SCALE GENOMIC DNA]</scope>
    <source>
        <strain evidence="4 5">NBRC 102662</strain>
    </source>
</reference>
<gene>
    <name evidence="4" type="ORF">CRP01_11245</name>
</gene>
<dbReference type="Proteomes" id="UP000223913">
    <property type="component" value="Unassembled WGS sequence"/>
</dbReference>
<evidence type="ECO:0000313" key="4">
    <source>
        <dbReference type="EMBL" id="PHN06152.1"/>
    </source>
</evidence>
<feature type="coiled-coil region" evidence="1">
    <location>
        <begin position="152"/>
        <end position="179"/>
    </location>
</feature>
<feature type="compositionally biased region" description="Basic and acidic residues" evidence="2">
    <location>
        <begin position="221"/>
        <end position="236"/>
    </location>
</feature>
<keyword evidence="3" id="KW-1133">Transmembrane helix</keyword>
<dbReference type="RefSeq" id="WP_099150136.1">
    <property type="nucleotide sequence ID" value="NZ_PDUD01000018.1"/>
</dbReference>
<evidence type="ECO:0000256" key="1">
    <source>
        <dbReference type="SAM" id="Coils"/>
    </source>
</evidence>
<evidence type="ECO:0000313" key="5">
    <source>
        <dbReference type="Proteomes" id="UP000223913"/>
    </source>
</evidence>
<keyword evidence="3" id="KW-0472">Membrane</keyword>
<keyword evidence="5" id="KW-1185">Reference proteome</keyword>
<feature type="transmembrane region" description="Helical" evidence="3">
    <location>
        <begin position="33"/>
        <end position="50"/>
    </location>
</feature>
<evidence type="ECO:0000256" key="2">
    <source>
        <dbReference type="SAM" id="MobiDB-lite"/>
    </source>
</evidence>
<keyword evidence="1" id="KW-0175">Coiled coil</keyword>
<dbReference type="EMBL" id="PDUD01000018">
    <property type="protein sequence ID" value="PHN06152.1"/>
    <property type="molecule type" value="Genomic_DNA"/>
</dbReference>
<proteinExistence type="predicted"/>
<accession>A0A2D0NCC3</accession>
<organism evidence="4 5">
    <name type="scientific">Flavilitoribacter nigricans (strain ATCC 23147 / DSM 23189 / NBRC 102662 / NCIMB 1420 / SS-2)</name>
    <name type="common">Lewinella nigricans</name>
    <dbReference type="NCBI Taxonomy" id="1122177"/>
    <lineage>
        <taxon>Bacteria</taxon>
        <taxon>Pseudomonadati</taxon>
        <taxon>Bacteroidota</taxon>
        <taxon>Saprospiria</taxon>
        <taxon>Saprospirales</taxon>
        <taxon>Lewinellaceae</taxon>
        <taxon>Flavilitoribacter</taxon>
    </lineage>
</organism>
<feature type="transmembrane region" description="Helical" evidence="3">
    <location>
        <begin position="6"/>
        <end position="21"/>
    </location>
</feature>
<protein>
    <submittedName>
        <fullName evidence="4">Uncharacterized protein</fullName>
    </submittedName>
</protein>
<keyword evidence="3" id="KW-0812">Transmembrane</keyword>